<reference evidence="2" key="1">
    <citation type="submission" date="2016-11" db="UniProtKB">
        <authorList>
            <consortium name="WormBaseParasite"/>
        </authorList>
    </citation>
    <scope>IDENTIFICATION</scope>
    <source>
        <strain evidence="2">KR3021</strain>
    </source>
</reference>
<name>A0AC35UDL1_9BILA</name>
<organism evidence="1 2">
    <name type="scientific">Rhabditophanes sp. KR3021</name>
    <dbReference type="NCBI Taxonomy" id="114890"/>
    <lineage>
        <taxon>Eukaryota</taxon>
        <taxon>Metazoa</taxon>
        <taxon>Ecdysozoa</taxon>
        <taxon>Nematoda</taxon>
        <taxon>Chromadorea</taxon>
        <taxon>Rhabditida</taxon>
        <taxon>Tylenchina</taxon>
        <taxon>Panagrolaimomorpha</taxon>
        <taxon>Strongyloidoidea</taxon>
        <taxon>Alloionematidae</taxon>
        <taxon>Rhabditophanes</taxon>
    </lineage>
</organism>
<evidence type="ECO:0000313" key="1">
    <source>
        <dbReference type="Proteomes" id="UP000095286"/>
    </source>
</evidence>
<dbReference type="Proteomes" id="UP000095286">
    <property type="component" value="Unplaced"/>
</dbReference>
<protein>
    <submittedName>
        <fullName evidence="2">Kinesin motor domain-containing protein</fullName>
    </submittedName>
</protein>
<dbReference type="WBParaSite" id="RSKR_0001053800.1">
    <property type="protein sequence ID" value="RSKR_0001053800.1"/>
    <property type="gene ID" value="RSKR_0001053800"/>
</dbReference>
<proteinExistence type="predicted"/>
<accession>A0AC35UDL1</accession>
<evidence type="ECO:0000313" key="2">
    <source>
        <dbReference type="WBParaSite" id="RSKR_0001053800.1"/>
    </source>
</evidence>
<sequence length="1401" mass="157707">MSSDDKVKVVVRIRPQNRLKETSYNIVTGVVEEWNQVKIPIDKTYTFDKVFDIGSEQGEIFEFCALPLIHAAFKGYNATILAYGQTGAGKTFTMGTSYDVEKCPAEESLGVIPRSIKHFFMAIKSRIEEADADGLTVPQFEIAVSFMELYNEEVYDLLSPDKASTGDGRLRIVEDDKEGIVVRGMTRQLVADESETFKMLDEGTVRRAVASTEMNSESSRSHAIFTLYINQSREIVTTGDVGEGEDGRASPEKGMENLSAKFHFVDLAGSERLKRTKAEGNTAKEGISINSGLMYLGNVISALGTGAAFIPYRDSKLTRLLQDSLGGNSKTLMIACISPNDADLLESTSTLNYADRAKKIKNKVQVNQSGDKKLKALMAENAKLKSELARFKNGEITCDDAENENRQLNGKLKASEGVTTLLSDKNGRLMKEMYDLKRRKEQGDDITEAEEDEVDLFKVVQTTEAKMMEMSQIVDQLRKENDRLRTARGVLPNNVKASGNLDVETSEMIAKLRAELQEKETKLRESRGVSITTCEGEMSSSCSDMKNMEHDDGNTTADDEEMEEDEGEVDEMTASQELREQNVENMSAEYQDMLTDINMKRVLIDQLESTQINHQRMKDGFEKKIVSFQENIRKLEENLRNEKVKVDGKKGSANSDELRKMQLMLADKEKSIKDEKRQLKKFETELKRVHADKERASVELAKVQAAVTALKRDKVVLANKIQEENCARKRERLESQKKVVNYEKEKRKKDIEMTKLQREMEKKNAILKRKVEETVVLKQKNTLFEQKQKDARLQKASSNRVVAIKAAGRGGRLSAMFSPINVDMSWSKLQKLILKEISTAACTEGMTEKINSLLNERTELFKKVATINSLIVNAPTKLAKDHAKNELIKTNEKLAYVGDMIVDHNAQIMELEKLQMQTMDEFTTKTEGASNLKELAMAMVNKCKDIDEAKYLMQKLVEFSVNTGISEKKAVTELNEKQICLNETQNVADYNFDLINQADFDQDTFNGESANLFSRSSDSNQSGNMSVNDSIRKSRRKTAVSKDLLESFQVEGPDVNNILIDEEEKAKFRFELLSEDKLTDSQIYSMDVQGDRVLIGARDCTAVLHDIEKKRQVRVFKYHQNTVLTCAFAKNDTNTVITTSNETIYVWDVRDKEKVACLTSNGQISKVNIERRPREKSVPSNYVSAIYTSSFDSTGKYLFTGDGLQVRVWDTGIWQSVCSLRSMDTNRKSDKSIVRLCIVNEPEDELISVYGGSLNGDVSKFVFDSRRNCQTGNPIPFTPSFGDIISSVQCGSKDTIYVTSRDRSIGSYDKFDLTRTSVRAGAHDDEIRSCVLLNYCRNDQVLVTSDRKGILKSWDISNGRKIGNGSTLQRQNGGFSNLNAYNDILIGSTLNGNIEYYSITL</sequence>